<evidence type="ECO:0000313" key="2">
    <source>
        <dbReference type="Proteomes" id="UP000257139"/>
    </source>
</evidence>
<accession>A0A7Z7JFN1</accession>
<reference evidence="1 2" key="1">
    <citation type="submission" date="2018-01" db="EMBL/GenBank/DDBJ databases">
        <authorList>
            <person name="Clerissi C."/>
        </authorList>
    </citation>
    <scope>NUCLEOTIDE SEQUENCE [LARGE SCALE GENOMIC DNA]</scope>
    <source>
        <strain evidence="1">Cupriavidus taiwanensis STM 6021</strain>
    </source>
</reference>
<dbReference type="PROSITE" id="PS51257">
    <property type="entry name" value="PROKAR_LIPOPROTEIN"/>
    <property type="match status" value="1"/>
</dbReference>
<dbReference type="Proteomes" id="UP000257139">
    <property type="component" value="Unassembled WGS sequence"/>
</dbReference>
<protein>
    <recommendedName>
        <fullName evidence="3">Lipoprotein</fullName>
    </recommendedName>
</protein>
<name>A0A7Z7JFN1_9BURK</name>
<evidence type="ECO:0000313" key="1">
    <source>
        <dbReference type="EMBL" id="SPC25701.1"/>
    </source>
</evidence>
<comment type="caution">
    <text evidence="1">The sequence shown here is derived from an EMBL/GenBank/DDBJ whole genome shotgun (WGS) entry which is preliminary data.</text>
</comment>
<proteinExistence type="predicted"/>
<dbReference type="EMBL" id="OGUU01000045">
    <property type="protein sequence ID" value="SPC25701.1"/>
    <property type="molecule type" value="Genomic_DNA"/>
</dbReference>
<dbReference type="AlphaFoldDB" id="A0A7Z7JFN1"/>
<evidence type="ECO:0008006" key="3">
    <source>
        <dbReference type="Google" id="ProtNLM"/>
    </source>
</evidence>
<organism evidence="1 2">
    <name type="scientific">Cupriavidus taiwanensis</name>
    <dbReference type="NCBI Taxonomy" id="164546"/>
    <lineage>
        <taxon>Bacteria</taxon>
        <taxon>Pseudomonadati</taxon>
        <taxon>Pseudomonadota</taxon>
        <taxon>Betaproteobacteria</taxon>
        <taxon>Burkholderiales</taxon>
        <taxon>Burkholderiaceae</taxon>
        <taxon>Cupriavidus</taxon>
    </lineage>
</organism>
<dbReference type="RefSeq" id="WP_116328303.1">
    <property type="nucleotide sequence ID" value="NZ_OFSW01000032.1"/>
</dbReference>
<sequence>MAPVNKLAIAILAATLVAACGKKDEPQVDAASLRPPSGGDVRVFQPPAESAPSLPTVQVDPARAYHKATSGVDLAYLYFALTDIPVDYDALAADVSEEYRRTTDTFKKKEMLDALRPEIQSKIAALKANPFIVLQADSSLGHYDLPSQSFPVKGLPLGPGEYLHFYGANYRVAISNGADFRQLKVADEGRARAMEAIVTNGVPGSVIRNAYPTKAEMFLYAQAADKNTRVIQFQLVQLKLKDEKGELVGEIH</sequence>
<gene>
    <name evidence="1" type="ORF">CBM2594_U10202</name>
</gene>